<comment type="cofactor">
    <cofactor evidence="2 5 6">
        <name>pyridoxal 5'-phosphate</name>
        <dbReference type="ChEBI" id="CHEBI:597326"/>
    </cofactor>
</comment>
<dbReference type="GO" id="GO:0009252">
    <property type="term" value="P:peptidoglycan biosynthetic process"/>
    <property type="evidence" value="ECO:0007669"/>
    <property type="project" value="TreeGrafter"/>
</dbReference>
<comment type="pathway">
    <text evidence="5">Amino-acid biosynthesis; D-alanine biosynthesis; D-alanine from L-alanine: step 1/1.</text>
</comment>
<feature type="active site" description="Proton acceptor; specific for D-alanine" evidence="5">
    <location>
        <position position="36"/>
    </location>
</feature>
<dbReference type="Gene3D" id="2.40.37.10">
    <property type="entry name" value="Lyase, Ornithine Decarboxylase, Chain A, domain 1"/>
    <property type="match status" value="1"/>
</dbReference>
<dbReference type="SUPFAM" id="SSF50621">
    <property type="entry name" value="Alanine racemase C-terminal domain-like"/>
    <property type="match status" value="1"/>
</dbReference>
<dbReference type="Gene3D" id="3.20.20.10">
    <property type="entry name" value="Alanine racemase"/>
    <property type="match status" value="1"/>
</dbReference>
<dbReference type="PRINTS" id="PR00992">
    <property type="entry name" value="ALARACEMASE"/>
</dbReference>
<dbReference type="Pfam" id="PF00842">
    <property type="entry name" value="Ala_racemase_C"/>
    <property type="match status" value="1"/>
</dbReference>
<evidence type="ECO:0000256" key="6">
    <source>
        <dbReference type="PIRSR" id="PIRSR600821-50"/>
    </source>
</evidence>
<dbReference type="EC" id="5.1.1.1" evidence="5"/>
<dbReference type="SMART" id="SM01005">
    <property type="entry name" value="Ala_racemase_C"/>
    <property type="match status" value="1"/>
</dbReference>
<feature type="active site" description="Proton acceptor; specific for L-alanine" evidence="5">
    <location>
        <position position="264"/>
    </location>
</feature>
<dbReference type="PANTHER" id="PTHR30511">
    <property type="entry name" value="ALANINE RACEMASE"/>
    <property type="match status" value="1"/>
</dbReference>
<proteinExistence type="inferred from homology"/>
<dbReference type="FunFam" id="3.20.20.10:FF:000002">
    <property type="entry name" value="Alanine racemase"/>
    <property type="match status" value="1"/>
</dbReference>
<evidence type="ECO:0000256" key="1">
    <source>
        <dbReference type="ARBA" id="ARBA00000316"/>
    </source>
</evidence>
<dbReference type="Pfam" id="PF01168">
    <property type="entry name" value="Ala_racemase_N"/>
    <property type="match status" value="1"/>
</dbReference>
<evidence type="ECO:0000256" key="3">
    <source>
        <dbReference type="ARBA" id="ARBA00022898"/>
    </source>
</evidence>
<dbReference type="GO" id="GO:0005829">
    <property type="term" value="C:cytosol"/>
    <property type="evidence" value="ECO:0007669"/>
    <property type="project" value="TreeGrafter"/>
</dbReference>
<dbReference type="InterPro" id="IPR000821">
    <property type="entry name" value="Ala_racemase"/>
</dbReference>
<dbReference type="FunFam" id="2.40.37.10:FF:000006">
    <property type="entry name" value="Alanine racemase"/>
    <property type="match status" value="1"/>
</dbReference>
<protein>
    <recommendedName>
        <fullName evidence="5">Alanine racemase</fullName>
        <ecNumber evidence="5">5.1.1.1</ecNumber>
    </recommendedName>
</protein>
<sequence>MYRPIWTEISLSNISHNISEFRKIIPNSTIIMATVKANGYGHGAVEVSQKAINSGVDYLAVASLEEAIKLRKSDIQAPILILGYTPPSASNHVVYWDLTQSIFDMEHAEALSNSGQILGKQAKVHVKVDTGMGRLGLQAEGASDFIHIVSKMDGLYLEGVYSHFATADEADIRYAEKQKNRWRRLLEELEKQKVSIPIFHIANSAATIEMPDMTYDMVRIGISMYGLYPSKEVNKTKVNLKQAMQLKTKVIYIQTLEKGDGVSYGATSVERDKAIIATIPIGYADGYSRRLSGTAYVLIHGQIAPVFGRICMDFCMIDVTDIKDVNIGDEVVVYGGQGDYFISLDEVANMLGTISYEVACNLGQRVPRIYK</sequence>
<dbReference type="PANTHER" id="PTHR30511:SF0">
    <property type="entry name" value="ALANINE RACEMASE, CATABOLIC-RELATED"/>
    <property type="match status" value="1"/>
</dbReference>
<dbReference type="HAMAP" id="MF_01201">
    <property type="entry name" value="Ala_racemase"/>
    <property type="match status" value="1"/>
</dbReference>
<dbReference type="EMBL" id="NUDL01000026">
    <property type="protein sequence ID" value="PEM56909.1"/>
    <property type="molecule type" value="Genomic_DNA"/>
</dbReference>
<evidence type="ECO:0000313" key="10">
    <source>
        <dbReference type="Proteomes" id="UP000220621"/>
    </source>
</evidence>
<dbReference type="NCBIfam" id="TIGR00492">
    <property type="entry name" value="alr"/>
    <property type="match status" value="1"/>
</dbReference>
<keyword evidence="4 5" id="KW-0413">Isomerase</keyword>
<dbReference type="AlphaFoldDB" id="A0A1A9PMJ0"/>
<dbReference type="UniPathway" id="UPA00042">
    <property type="reaction ID" value="UER00497"/>
</dbReference>
<feature type="binding site" evidence="5 7">
    <location>
        <position position="134"/>
    </location>
    <ligand>
        <name>substrate</name>
    </ligand>
</feature>
<dbReference type="InterPro" id="IPR011079">
    <property type="entry name" value="Ala_racemase_C"/>
</dbReference>
<evidence type="ECO:0000313" key="9">
    <source>
        <dbReference type="EMBL" id="PEM56909.1"/>
    </source>
</evidence>
<dbReference type="InterPro" id="IPR020622">
    <property type="entry name" value="Ala_racemase_pyridoxalP-BS"/>
</dbReference>
<evidence type="ECO:0000256" key="5">
    <source>
        <dbReference type="HAMAP-Rule" id="MF_01201"/>
    </source>
</evidence>
<organism evidence="9 10">
    <name type="scientific">Bacillus wiedmannii</name>
    <dbReference type="NCBI Taxonomy" id="1890302"/>
    <lineage>
        <taxon>Bacteria</taxon>
        <taxon>Bacillati</taxon>
        <taxon>Bacillota</taxon>
        <taxon>Bacilli</taxon>
        <taxon>Bacillales</taxon>
        <taxon>Bacillaceae</taxon>
        <taxon>Bacillus</taxon>
        <taxon>Bacillus cereus group</taxon>
    </lineage>
</organism>
<evidence type="ECO:0000256" key="2">
    <source>
        <dbReference type="ARBA" id="ARBA00001933"/>
    </source>
</evidence>
<reference evidence="9 10" key="1">
    <citation type="submission" date="2017-09" db="EMBL/GenBank/DDBJ databases">
        <title>Large-scale bioinformatics analysis of Bacillus genomes uncovers conserved roles of natural products in bacterial physiology.</title>
        <authorList>
            <consortium name="Agbiome Team Llc"/>
            <person name="Bleich R.M."/>
            <person name="Grubbs K.J."/>
            <person name="Santa Maria K.C."/>
            <person name="Allen S.E."/>
            <person name="Farag S."/>
            <person name="Shank E.A."/>
            <person name="Bowers A."/>
        </authorList>
    </citation>
    <scope>NUCLEOTIDE SEQUENCE [LARGE SCALE GENOMIC DNA]</scope>
    <source>
        <strain evidence="9 10">AFS010764</strain>
    </source>
</reference>
<feature type="domain" description="Alanine racemase C-terminal" evidence="8">
    <location>
        <begin position="243"/>
        <end position="371"/>
    </location>
</feature>
<dbReference type="RefSeq" id="WP_064476393.1">
    <property type="nucleotide sequence ID" value="NZ_CP015257.1"/>
</dbReference>
<comment type="similarity">
    <text evidence="5">Belongs to the alanine racemase family.</text>
</comment>
<name>A0A1A9PMJ0_9BACI</name>
<gene>
    <name evidence="9" type="primary">alr</name>
    <name evidence="9" type="ORF">CN611_09770</name>
</gene>
<dbReference type="GO" id="GO:0008784">
    <property type="term" value="F:alanine racemase activity"/>
    <property type="evidence" value="ECO:0007669"/>
    <property type="project" value="UniProtKB-UniRule"/>
</dbReference>
<dbReference type="InterPro" id="IPR001608">
    <property type="entry name" value="Ala_racemase_N"/>
</dbReference>
<comment type="catalytic activity">
    <reaction evidence="1 5">
        <text>L-alanine = D-alanine</text>
        <dbReference type="Rhea" id="RHEA:20249"/>
        <dbReference type="ChEBI" id="CHEBI:57416"/>
        <dbReference type="ChEBI" id="CHEBI:57972"/>
        <dbReference type="EC" id="5.1.1.1"/>
    </reaction>
</comment>
<evidence type="ECO:0000259" key="8">
    <source>
        <dbReference type="SMART" id="SM01005"/>
    </source>
</evidence>
<dbReference type="GO" id="GO:0030170">
    <property type="term" value="F:pyridoxal phosphate binding"/>
    <property type="evidence" value="ECO:0007669"/>
    <property type="project" value="UniProtKB-UniRule"/>
</dbReference>
<feature type="binding site" evidence="5 7">
    <location>
        <position position="312"/>
    </location>
    <ligand>
        <name>substrate</name>
    </ligand>
</feature>
<dbReference type="CDD" id="cd00430">
    <property type="entry name" value="PLPDE_III_AR"/>
    <property type="match status" value="1"/>
</dbReference>
<evidence type="ECO:0000256" key="7">
    <source>
        <dbReference type="PIRSR" id="PIRSR600821-52"/>
    </source>
</evidence>
<feature type="modified residue" description="N6-(pyridoxal phosphate)lysine" evidence="5 6">
    <location>
        <position position="36"/>
    </location>
</feature>
<evidence type="ECO:0000256" key="4">
    <source>
        <dbReference type="ARBA" id="ARBA00023235"/>
    </source>
</evidence>
<comment type="function">
    <text evidence="5">Catalyzes the interconversion of L-alanine and D-alanine. May also act on other amino acids.</text>
</comment>
<keyword evidence="3 5" id="KW-0663">Pyridoxal phosphate</keyword>
<dbReference type="PROSITE" id="PS00395">
    <property type="entry name" value="ALANINE_RACEMASE"/>
    <property type="match status" value="1"/>
</dbReference>
<dbReference type="Proteomes" id="UP000220621">
    <property type="component" value="Unassembled WGS sequence"/>
</dbReference>
<dbReference type="InterPro" id="IPR009006">
    <property type="entry name" value="Ala_racemase/Decarboxylase_C"/>
</dbReference>
<dbReference type="GO" id="GO:0030632">
    <property type="term" value="P:D-alanine biosynthetic process"/>
    <property type="evidence" value="ECO:0007669"/>
    <property type="project" value="UniProtKB-UniRule"/>
</dbReference>
<dbReference type="SUPFAM" id="SSF51419">
    <property type="entry name" value="PLP-binding barrel"/>
    <property type="match status" value="1"/>
</dbReference>
<dbReference type="InterPro" id="IPR029066">
    <property type="entry name" value="PLP-binding_barrel"/>
</dbReference>
<comment type="caution">
    <text evidence="9">The sequence shown here is derived from an EMBL/GenBank/DDBJ whole genome shotgun (WGS) entry which is preliminary data.</text>
</comment>
<accession>A0A1A9PMJ0</accession>